<name>A0A382FRU7_9ZZZZ</name>
<sequence length="165" mass="19438">MPDDGLMKCTVKSQVILAIKDGASTQYSGKRNGVNVGDILLFRYEANDEGELLVKLSNDKNTVFFWYYEPDRESSYYSDSEASGRYKTFNNSGHHSFNLWDWKMMFKTHDGHQQLYLSKNNNKAWDGMFTEVDHKNTFVLALDCRQKRPRIKEIIEYFWNYSKDL</sequence>
<organism evidence="1">
    <name type="scientific">marine metagenome</name>
    <dbReference type="NCBI Taxonomy" id="408172"/>
    <lineage>
        <taxon>unclassified sequences</taxon>
        <taxon>metagenomes</taxon>
        <taxon>ecological metagenomes</taxon>
    </lineage>
</organism>
<protein>
    <submittedName>
        <fullName evidence="1">Uncharacterized protein</fullName>
    </submittedName>
</protein>
<proteinExistence type="predicted"/>
<accession>A0A382FRU7</accession>
<evidence type="ECO:0000313" key="1">
    <source>
        <dbReference type="EMBL" id="SVB65730.1"/>
    </source>
</evidence>
<reference evidence="1" key="1">
    <citation type="submission" date="2018-05" db="EMBL/GenBank/DDBJ databases">
        <authorList>
            <person name="Lanie J.A."/>
            <person name="Ng W.-L."/>
            <person name="Kazmierczak K.M."/>
            <person name="Andrzejewski T.M."/>
            <person name="Davidsen T.M."/>
            <person name="Wayne K.J."/>
            <person name="Tettelin H."/>
            <person name="Glass J.I."/>
            <person name="Rusch D."/>
            <person name="Podicherti R."/>
            <person name="Tsui H.-C.T."/>
            <person name="Winkler M.E."/>
        </authorList>
    </citation>
    <scope>NUCLEOTIDE SEQUENCE</scope>
</reference>
<dbReference type="AlphaFoldDB" id="A0A382FRU7"/>
<dbReference type="EMBL" id="UINC01051499">
    <property type="protein sequence ID" value="SVB65730.1"/>
    <property type="molecule type" value="Genomic_DNA"/>
</dbReference>
<gene>
    <name evidence="1" type="ORF">METZ01_LOCUS218584</name>
</gene>